<evidence type="ECO:0000313" key="2">
    <source>
        <dbReference type="EMBL" id="OQU86326.1"/>
    </source>
</evidence>
<dbReference type="OMA" id="AAVCIEW"/>
<proteinExistence type="predicted"/>
<feature type="transmembrane region" description="Helical" evidence="1">
    <location>
        <begin position="27"/>
        <end position="48"/>
    </location>
</feature>
<dbReference type="InterPro" id="IPR022149">
    <property type="entry name" value="DUF3681"/>
</dbReference>
<dbReference type="FunCoup" id="A0A1W0VW45">
    <property type="interactions" value="284"/>
</dbReference>
<evidence type="ECO:0000313" key="3">
    <source>
        <dbReference type="Proteomes" id="UP000000768"/>
    </source>
</evidence>
<gene>
    <name evidence="2" type="ORF">SORBI_3003G073380</name>
</gene>
<keyword evidence="1" id="KW-0812">Transmembrane</keyword>
<organism evidence="2 3">
    <name type="scientific">Sorghum bicolor</name>
    <name type="common">Sorghum</name>
    <name type="synonym">Sorghum vulgare</name>
    <dbReference type="NCBI Taxonomy" id="4558"/>
    <lineage>
        <taxon>Eukaryota</taxon>
        <taxon>Viridiplantae</taxon>
        <taxon>Streptophyta</taxon>
        <taxon>Embryophyta</taxon>
        <taxon>Tracheophyta</taxon>
        <taxon>Spermatophyta</taxon>
        <taxon>Magnoliopsida</taxon>
        <taxon>Liliopsida</taxon>
        <taxon>Poales</taxon>
        <taxon>Poaceae</taxon>
        <taxon>PACMAD clade</taxon>
        <taxon>Panicoideae</taxon>
        <taxon>Andropogonodae</taxon>
        <taxon>Andropogoneae</taxon>
        <taxon>Sorghinae</taxon>
        <taxon>Sorghum</taxon>
    </lineage>
</organism>
<reference evidence="2 3" key="1">
    <citation type="journal article" date="2009" name="Nature">
        <title>The Sorghum bicolor genome and the diversification of grasses.</title>
        <authorList>
            <person name="Paterson A.H."/>
            <person name="Bowers J.E."/>
            <person name="Bruggmann R."/>
            <person name="Dubchak I."/>
            <person name="Grimwood J."/>
            <person name="Gundlach H."/>
            <person name="Haberer G."/>
            <person name="Hellsten U."/>
            <person name="Mitros T."/>
            <person name="Poliakov A."/>
            <person name="Schmutz J."/>
            <person name="Spannagl M."/>
            <person name="Tang H."/>
            <person name="Wang X."/>
            <person name="Wicker T."/>
            <person name="Bharti A.K."/>
            <person name="Chapman J."/>
            <person name="Feltus F.A."/>
            <person name="Gowik U."/>
            <person name="Grigoriev I.V."/>
            <person name="Lyons E."/>
            <person name="Maher C.A."/>
            <person name="Martis M."/>
            <person name="Narechania A."/>
            <person name="Otillar R.P."/>
            <person name="Penning B.W."/>
            <person name="Salamov A.A."/>
            <person name="Wang Y."/>
            <person name="Zhang L."/>
            <person name="Carpita N.C."/>
            <person name="Freeling M."/>
            <person name="Gingle A.R."/>
            <person name="Hash C.T."/>
            <person name="Keller B."/>
            <person name="Klein P."/>
            <person name="Kresovich S."/>
            <person name="McCann M.C."/>
            <person name="Ming R."/>
            <person name="Peterson D.G."/>
            <person name="Mehboob-ur-Rahman"/>
            <person name="Ware D."/>
            <person name="Westhoff P."/>
            <person name="Mayer K.F."/>
            <person name="Messing J."/>
            <person name="Rokhsar D.S."/>
        </authorList>
    </citation>
    <scope>NUCLEOTIDE SEQUENCE [LARGE SCALE GENOMIC DNA]</scope>
    <source>
        <strain evidence="3">cv. BTx623</strain>
    </source>
</reference>
<keyword evidence="1" id="KW-0472">Membrane</keyword>
<dbReference type="PANTHER" id="PTHR33530:SF4">
    <property type="entry name" value="OS01G0145800 PROTEIN"/>
    <property type="match status" value="1"/>
</dbReference>
<evidence type="ECO:0000256" key="1">
    <source>
        <dbReference type="SAM" id="Phobius"/>
    </source>
</evidence>
<dbReference type="PANTHER" id="PTHR33530">
    <property type="entry name" value="OS01G0147100 PROTEIN"/>
    <property type="match status" value="1"/>
</dbReference>
<keyword evidence="1" id="KW-1133">Transmembrane helix</keyword>
<dbReference type="Proteomes" id="UP000000768">
    <property type="component" value="Chromosome 3"/>
</dbReference>
<dbReference type="AlphaFoldDB" id="A0A1W0VW45"/>
<protein>
    <submittedName>
        <fullName evidence="2">Uncharacterized protein</fullName>
    </submittedName>
</protein>
<keyword evidence="3" id="KW-1185">Reference proteome</keyword>
<sequence>MATPAHLALQRQLQAPEPEGAGAASKVIVTALWVLGLFTASVAITLAVREPLPAGVLKNVYLLALSVAFFAGVAGVIMAAVCIEWPTTPTAGSRRATGRKLVYSAAAAVAVGGLMVVVVSLLW</sequence>
<dbReference type="InParanoid" id="A0A1W0VW45"/>
<accession>A0A1W0VW45</accession>
<name>A0A1W0VW45_SORBI</name>
<feature type="transmembrane region" description="Helical" evidence="1">
    <location>
        <begin position="60"/>
        <end position="81"/>
    </location>
</feature>
<reference evidence="3" key="2">
    <citation type="journal article" date="2018" name="Plant J.">
        <title>The Sorghum bicolor reference genome: improved assembly, gene annotations, a transcriptome atlas, and signatures of genome organization.</title>
        <authorList>
            <person name="McCormick R.F."/>
            <person name="Truong S.K."/>
            <person name="Sreedasyam A."/>
            <person name="Jenkins J."/>
            <person name="Shu S."/>
            <person name="Sims D."/>
            <person name="Kennedy M."/>
            <person name="Amirebrahimi M."/>
            <person name="Weers B.D."/>
            <person name="McKinley B."/>
            <person name="Mattison A."/>
            <person name="Morishige D.T."/>
            <person name="Grimwood J."/>
            <person name="Schmutz J."/>
            <person name="Mullet J.E."/>
        </authorList>
    </citation>
    <scope>NUCLEOTIDE SEQUENCE [LARGE SCALE GENOMIC DNA]</scope>
    <source>
        <strain evidence="3">cv. BTx623</strain>
    </source>
</reference>
<dbReference type="EMBL" id="CM000762">
    <property type="protein sequence ID" value="OQU86326.1"/>
    <property type="molecule type" value="Genomic_DNA"/>
</dbReference>
<dbReference type="Gramene" id="OQU86326">
    <property type="protein sequence ID" value="OQU86326"/>
    <property type="gene ID" value="SORBI_3003G073380"/>
</dbReference>
<feature type="transmembrane region" description="Helical" evidence="1">
    <location>
        <begin position="101"/>
        <end position="122"/>
    </location>
</feature>